<gene>
    <name evidence="1" type="ORF">BpHYR1_008970</name>
</gene>
<evidence type="ECO:0000313" key="1">
    <source>
        <dbReference type="EMBL" id="RNA27980.1"/>
    </source>
</evidence>
<keyword evidence="2" id="KW-1185">Reference proteome</keyword>
<evidence type="ECO:0000313" key="2">
    <source>
        <dbReference type="Proteomes" id="UP000276133"/>
    </source>
</evidence>
<dbReference type="EMBL" id="REGN01002457">
    <property type="protein sequence ID" value="RNA27980.1"/>
    <property type="molecule type" value="Genomic_DNA"/>
</dbReference>
<dbReference type="Proteomes" id="UP000276133">
    <property type="component" value="Unassembled WGS sequence"/>
</dbReference>
<dbReference type="AlphaFoldDB" id="A0A3M7RX01"/>
<protein>
    <submittedName>
        <fullName evidence="1">Uncharacterized protein</fullName>
    </submittedName>
</protein>
<reference evidence="1 2" key="1">
    <citation type="journal article" date="2018" name="Sci. Rep.">
        <title>Genomic signatures of local adaptation to the degree of environmental predictability in rotifers.</title>
        <authorList>
            <person name="Franch-Gras L."/>
            <person name="Hahn C."/>
            <person name="Garcia-Roger E.M."/>
            <person name="Carmona M.J."/>
            <person name="Serra M."/>
            <person name="Gomez A."/>
        </authorList>
    </citation>
    <scope>NUCLEOTIDE SEQUENCE [LARGE SCALE GENOMIC DNA]</scope>
    <source>
        <strain evidence="1">HYR1</strain>
    </source>
</reference>
<sequence>MGSPTAVETFFLDIYQNEKFLSNHNKQHKIKFFFGLDLIYFAFHPDNPSNAKKRLGRLYLKKIKIILDCYMCNIVRKPDCRRMARS</sequence>
<comment type="caution">
    <text evidence="1">The sequence shown here is derived from an EMBL/GenBank/DDBJ whole genome shotgun (WGS) entry which is preliminary data.</text>
</comment>
<organism evidence="1 2">
    <name type="scientific">Brachionus plicatilis</name>
    <name type="common">Marine rotifer</name>
    <name type="synonym">Brachionus muelleri</name>
    <dbReference type="NCBI Taxonomy" id="10195"/>
    <lineage>
        <taxon>Eukaryota</taxon>
        <taxon>Metazoa</taxon>
        <taxon>Spiralia</taxon>
        <taxon>Gnathifera</taxon>
        <taxon>Rotifera</taxon>
        <taxon>Eurotatoria</taxon>
        <taxon>Monogononta</taxon>
        <taxon>Pseudotrocha</taxon>
        <taxon>Ploima</taxon>
        <taxon>Brachionidae</taxon>
        <taxon>Brachionus</taxon>
    </lineage>
</organism>
<proteinExistence type="predicted"/>
<accession>A0A3M7RX01</accession>
<name>A0A3M7RX01_BRAPC</name>